<name>A0A974CD74_XENLA</name>
<gene>
    <name evidence="1" type="ORF">XELAEV_18037956mg</name>
</gene>
<evidence type="ECO:0000313" key="2">
    <source>
        <dbReference type="Proteomes" id="UP000694892"/>
    </source>
</evidence>
<dbReference type="AlphaFoldDB" id="A0A974CD74"/>
<protein>
    <submittedName>
        <fullName evidence="1">Uncharacterized protein</fullName>
    </submittedName>
</protein>
<organism evidence="1 2">
    <name type="scientific">Xenopus laevis</name>
    <name type="common">African clawed frog</name>
    <dbReference type="NCBI Taxonomy" id="8355"/>
    <lineage>
        <taxon>Eukaryota</taxon>
        <taxon>Metazoa</taxon>
        <taxon>Chordata</taxon>
        <taxon>Craniata</taxon>
        <taxon>Vertebrata</taxon>
        <taxon>Euteleostomi</taxon>
        <taxon>Amphibia</taxon>
        <taxon>Batrachia</taxon>
        <taxon>Anura</taxon>
        <taxon>Pipoidea</taxon>
        <taxon>Pipidae</taxon>
        <taxon>Xenopodinae</taxon>
        <taxon>Xenopus</taxon>
        <taxon>Xenopus</taxon>
    </lineage>
</organism>
<evidence type="ECO:0000313" key="1">
    <source>
        <dbReference type="EMBL" id="OCT71047.1"/>
    </source>
</evidence>
<accession>A0A974CD74</accession>
<sequence>MNHSSLYVQQWSWQCMLGVGVPRVTQGAASSFRDTNSVRISQCITCFTLGLAVGHSPPVLSCSYSNHCLVVKNINVCGILRVNLKVNNPFNIYCGTYQTCRRAPGRPLTSGSDREEHGISKNQGATCLSAPFSF</sequence>
<dbReference type="Proteomes" id="UP000694892">
    <property type="component" value="Chromosome 7S"/>
</dbReference>
<reference evidence="2" key="1">
    <citation type="journal article" date="2016" name="Nature">
        <title>Genome evolution in the allotetraploid frog Xenopus laevis.</title>
        <authorList>
            <person name="Session A.M."/>
            <person name="Uno Y."/>
            <person name="Kwon T."/>
            <person name="Chapman J.A."/>
            <person name="Toyoda A."/>
            <person name="Takahashi S."/>
            <person name="Fukui A."/>
            <person name="Hikosaka A."/>
            <person name="Suzuki A."/>
            <person name="Kondo M."/>
            <person name="van Heeringen S.J."/>
            <person name="Quigley I."/>
            <person name="Heinz S."/>
            <person name="Ogino H."/>
            <person name="Ochi H."/>
            <person name="Hellsten U."/>
            <person name="Lyons J.B."/>
            <person name="Simakov O."/>
            <person name="Putnam N."/>
            <person name="Stites J."/>
            <person name="Kuroki Y."/>
            <person name="Tanaka T."/>
            <person name="Michiue T."/>
            <person name="Watanabe M."/>
            <person name="Bogdanovic O."/>
            <person name="Lister R."/>
            <person name="Georgiou G."/>
            <person name="Paranjpe S.S."/>
            <person name="van Kruijsbergen I."/>
            <person name="Shu S."/>
            <person name="Carlson J."/>
            <person name="Kinoshita T."/>
            <person name="Ohta Y."/>
            <person name="Mawaribuchi S."/>
            <person name="Jenkins J."/>
            <person name="Grimwood J."/>
            <person name="Schmutz J."/>
            <person name="Mitros T."/>
            <person name="Mozaffari S.V."/>
            <person name="Suzuki Y."/>
            <person name="Haramoto Y."/>
            <person name="Yamamoto T.S."/>
            <person name="Takagi C."/>
            <person name="Heald R."/>
            <person name="Miller K."/>
            <person name="Haudenschild C."/>
            <person name="Kitzman J."/>
            <person name="Nakayama T."/>
            <person name="Izutsu Y."/>
            <person name="Robert J."/>
            <person name="Fortriede J."/>
            <person name="Burns K."/>
            <person name="Lotay V."/>
            <person name="Karimi K."/>
            <person name="Yasuoka Y."/>
            <person name="Dichmann D.S."/>
            <person name="Flajnik M.F."/>
            <person name="Houston D.W."/>
            <person name="Shendure J."/>
            <person name="DuPasquier L."/>
            <person name="Vize P.D."/>
            <person name="Zorn A.M."/>
            <person name="Ito M."/>
            <person name="Marcotte E.M."/>
            <person name="Wallingford J.B."/>
            <person name="Ito Y."/>
            <person name="Asashima M."/>
            <person name="Ueno N."/>
            <person name="Matsuda Y."/>
            <person name="Veenstra G.J."/>
            <person name="Fujiyama A."/>
            <person name="Harland R.M."/>
            <person name="Taira M."/>
            <person name="Rokhsar D.S."/>
        </authorList>
    </citation>
    <scope>NUCLEOTIDE SEQUENCE [LARGE SCALE GENOMIC DNA]</scope>
    <source>
        <strain evidence="2">J</strain>
    </source>
</reference>
<dbReference type="EMBL" id="CM004479">
    <property type="protein sequence ID" value="OCT71047.1"/>
    <property type="molecule type" value="Genomic_DNA"/>
</dbReference>
<proteinExistence type="predicted"/>